<dbReference type="HAMAP" id="MF_00585">
    <property type="entry name" value="UPF0216"/>
    <property type="match status" value="1"/>
</dbReference>
<dbReference type="Proteomes" id="UP000053911">
    <property type="component" value="Unassembled WGS sequence"/>
</dbReference>
<dbReference type="RefSeq" id="WP_283217897.1">
    <property type="nucleotide sequence ID" value="NZ_LGFD01000052.1"/>
</dbReference>
<evidence type="ECO:0000313" key="2">
    <source>
        <dbReference type="EMBL" id="KUK16878.1"/>
    </source>
</evidence>
<reference evidence="3" key="1">
    <citation type="journal article" date="2015" name="MBio">
        <title>Genome-Resolved Metagenomic Analysis Reveals Roles for Candidate Phyla and Other Microbial Community Members in Biogeochemical Transformations in Oil Reservoirs.</title>
        <authorList>
            <person name="Hu P."/>
            <person name="Tom L."/>
            <person name="Singh A."/>
            <person name="Thomas B.C."/>
            <person name="Baker B.J."/>
            <person name="Piceno Y.M."/>
            <person name="Andersen G.L."/>
            <person name="Banfield J.F."/>
        </authorList>
    </citation>
    <scope>NUCLEOTIDE SEQUENCE [LARGE SCALE GENOMIC DNA]</scope>
</reference>
<comment type="similarity">
    <text evidence="1">Belongs to the UPF0216 family.</text>
</comment>
<name>A0A101EK70_9EURY</name>
<protein>
    <recommendedName>
        <fullName evidence="1">UPF0216 protein XD54_1828</fullName>
    </recommendedName>
</protein>
<evidence type="ECO:0000256" key="1">
    <source>
        <dbReference type="HAMAP-Rule" id="MF_00585"/>
    </source>
</evidence>
<accession>A0A101EK70</accession>
<gene>
    <name evidence="2" type="ORF">XD54_1828</name>
</gene>
<sequence length="135" mass="16047">MPKEDEIIQKELSRLNFHLPKSRKSLKTLLEEDEPKVQLRDGQFHFFKKDELKYLSTLVDSNEYKSLYLPIILEITPTWHGYFRVRGKTAVKVIEKILGTYDLLEEKSEVILPRYFIPEIRKKLPTTTTYAFIVE</sequence>
<comment type="caution">
    <text evidence="2">The sequence shown here is derived from an EMBL/GenBank/DDBJ whole genome shotgun (WGS) entry which is preliminary data.</text>
</comment>
<evidence type="ECO:0000313" key="3">
    <source>
        <dbReference type="Proteomes" id="UP000053911"/>
    </source>
</evidence>
<dbReference type="PIRSF" id="PIRSF005264">
    <property type="entry name" value="UCP005264"/>
    <property type="match status" value="1"/>
</dbReference>
<dbReference type="Pfam" id="PF01886">
    <property type="entry name" value="DUF61"/>
    <property type="match status" value="1"/>
</dbReference>
<dbReference type="NCBIfam" id="NF003153">
    <property type="entry name" value="PRK04115.1"/>
    <property type="match status" value="1"/>
</dbReference>
<dbReference type="EMBL" id="LGFD01000052">
    <property type="protein sequence ID" value="KUK16878.1"/>
    <property type="molecule type" value="Genomic_DNA"/>
</dbReference>
<organism evidence="2 3">
    <name type="scientific">Thermococcus sibiricus</name>
    <dbReference type="NCBI Taxonomy" id="172049"/>
    <lineage>
        <taxon>Archaea</taxon>
        <taxon>Methanobacteriati</taxon>
        <taxon>Methanobacteriota</taxon>
        <taxon>Thermococci</taxon>
        <taxon>Thermococcales</taxon>
        <taxon>Thermococcaceae</taxon>
        <taxon>Thermococcus</taxon>
    </lineage>
</organism>
<dbReference type="PATRIC" id="fig|172049.5.peg.1966"/>
<dbReference type="AlphaFoldDB" id="A0A101EK70"/>
<dbReference type="InterPro" id="IPR002746">
    <property type="entry name" value="UPF0216"/>
</dbReference>
<proteinExistence type="inferred from homology"/>